<evidence type="ECO:0000259" key="3">
    <source>
        <dbReference type="Pfam" id="PF10708"/>
    </source>
</evidence>
<dbReference type="AlphaFoldDB" id="A0A940MDL7"/>
<evidence type="ECO:0000313" key="5">
    <source>
        <dbReference type="Proteomes" id="UP000670475"/>
    </source>
</evidence>
<evidence type="ECO:0000256" key="1">
    <source>
        <dbReference type="SAM" id="MobiDB-lite"/>
    </source>
</evidence>
<dbReference type="Pfam" id="PF10708">
    <property type="entry name" value="DUF2510"/>
    <property type="match status" value="1"/>
</dbReference>
<dbReference type="RefSeq" id="WP_209339824.1">
    <property type="nucleotide sequence ID" value="NZ_JAGIQL010000033.1"/>
</dbReference>
<evidence type="ECO:0000256" key="2">
    <source>
        <dbReference type="SAM" id="Phobius"/>
    </source>
</evidence>
<gene>
    <name evidence="4" type="ORF">JFN87_11110</name>
</gene>
<protein>
    <submittedName>
        <fullName evidence="4">DUF2510 domain-containing protein</fullName>
    </submittedName>
</protein>
<proteinExistence type="predicted"/>
<dbReference type="EMBL" id="JAGIQL010000033">
    <property type="protein sequence ID" value="MBP0458045.1"/>
    <property type="molecule type" value="Genomic_DNA"/>
</dbReference>
<feature type="compositionally biased region" description="Gly residues" evidence="1">
    <location>
        <begin position="112"/>
        <end position="151"/>
    </location>
</feature>
<feature type="region of interest" description="Disordered" evidence="1">
    <location>
        <begin position="95"/>
        <end position="178"/>
    </location>
</feature>
<keyword evidence="2" id="KW-0472">Membrane</keyword>
<feature type="transmembrane region" description="Helical" evidence="2">
    <location>
        <begin position="69"/>
        <end position="89"/>
    </location>
</feature>
<accession>A0A940MDL7</accession>
<name>A0A940MDL7_9ACTN</name>
<organism evidence="4 5">
    <name type="scientific">Streptomyces montanisoli</name>
    <dbReference type="NCBI Taxonomy" id="2798581"/>
    <lineage>
        <taxon>Bacteria</taxon>
        <taxon>Bacillati</taxon>
        <taxon>Actinomycetota</taxon>
        <taxon>Actinomycetes</taxon>
        <taxon>Kitasatosporales</taxon>
        <taxon>Streptomycetaceae</taxon>
        <taxon>Streptomyces</taxon>
    </lineage>
</organism>
<feature type="compositionally biased region" description="Low complexity" evidence="1">
    <location>
        <begin position="100"/>
        <end position="111"/>
    </location>
</feature>
<dbReference type="InterPro" id="IPR018929">
    <property type="entry name" value="DUF2510"/>
</dbReference>
<evidence type="ECO:0000313" key="4">
    <source>
        <dbReference type="EMBL" id="MBP0458045.1"/>
    </source>
</evidence>
<feature type="domain" description="DUF2510" evidence="3">
    <location>
        <begin position="7"/>
        <end position="41"/>
    </location>
</feature>
<dbReference type="Proteomes" id="UP000670475">
    <property type="component" value="Unassembled WGS sequence"/>
</dbReference>
<keyword evidence="2" id="KW-0812">Transmembrane</keyword>
<sequence length="337" mass="33063">MTNSTPPGWYPDPGQPDDRPLQQRWWDGSAWTDHLRPATAETWNAATAFPAHPGYAPAQPPRGRRGRRIAVSVVAGVVVVALAGGFYLLGKDSGGGGAKAAGPAPSASSQPGQGGGGQGGANGGSGGLGGDSGGLGGGDTGGGSSQGGEGQGQLPQTEPGFATDAASGIDLPVPSGWKGQSGLEGAGVTTGSYACPGAAKQTCVRGGVFSAPAAALKNTGSTAKEAAEQDIAGNAKESYGAGGIYGTITSHKELKSGAVKVAGKEGYFVRWKVVTSKGDDGYVESLAFPSPTVDGQLVLVRAGFDINSKAPSLSVLDKMVSGIKAAPASGGGSGQGV</sequence>
<keyword evidence="5" id="KW-1185">Reference proteome</keyword>
<comment type="caution">
    <text evidence="4">The sequence shown here is derived from an EMBL/GenBank/DDBJ whole genome shotgun (WGS) entry which is preliminary data.</text>
</comment>
<reference evidence="4" key="1">
    <citation type="submission" date="2021-03" db="EMBL/GenBank/DDBJ databases">
        <title>Whole genome sequence of Streptomyces bomunensis MMS17-BM035.</title>
        <authorList>
            <person name="Lee J.H."/>
        </authorList>
    </citation>
    <scope>NUCLEOTIDE SEQUENCE</scope>
    <source>
        <strain evidence="4">MMS17-BM035</strain>
    </source>
</reference>
<keyword evidence="2" id="KW-1133">Transmembrane helix</keyword>
<feature type="region of interest" description="Disordered" evidence="1">
    <location>
        <begin position="1"/>
        <end position="23"/>
    </location>
</feature>